<evidence type="ECO:0000256" key="10">
    <source>
        <dbReference type="ARBA" id="ARBA00023140"/>
    </source>
</evidence>
<evidence type="ECO:0000313" key="16">
    <source>
        <dbReference type="Proteomes" id="UP000192634"/>
    </source>
</evidence>
<keyword evidence="9" id="KW-0443">Lipid metabolism</keyword>
<dbReference type="Gene3D" id="1.20.140.10">
    <property type="entry name" value="Butyryl-CoA Dehydrogenase, subunit A, domain 3"/>
    <property type="match status" value="2"/>
</dbReference>
<dbReference type="InterPro" id="IPR037069">
    <property type="entry name" value="AcylCoA_DH/ox_N_sf"/>
</dbReference>
<evidence type="ECO:0000259" key="14">
    <source>
        <dbReference type="Pfam" id="PF22924"/>
    </source>
</evidence>
<evidence type="ECO:0000256" key="6">
    <source>
        <dbReference type="ARBA" id="ARBA00022827"/>
    </source>
</evidence>
<dbReference type="FunFam" id="1.20.140.10:FF:000010">
    <property type="entry name" value="Acyl-coenzyme A oxidase"/>
    <property type="match status" value="1"/>
</dbReference>
<dbReference type="OrthoDB" id="1144545at2"/>
<evidence type="ECO:0000313" key="15">
    <source>
        <dbReference type="EMBL" id="SMC90988.1"/>
    </source>
</evidence>
<sequence length="647" mass="70105">MRSMSAEQTKDPVAEQIRAVLDGRWEAIRQQLRADPRFPVAEPDLRLDLEQHRARTLELVTALTDSELVRATLPVELGGTGDVGASVTGLEMIGHGDLSVFVKAGVQFGLFGGAIANLGTERHHREYLPGMADLSLPGCFAMTETGHGSDVQSILTMATYDPETDELVVHSPSPAARKDYIGGAARDARLAAVFAQLVVGEEQHGVHCVLVPLRDESGQPMPGVTIGDCGTKLGLKGVDNGRLMFDQVRVPRANLLNKYGDIDDQGRYSSPIESVNRRFFTMLGTLVRGRVTVAAGAGAATRSALTLAVRYGLQRTQFTYPDGEHEVVVMDYRAHQRKLLPRLARSYALALAQNVLTGKLADISTGEITDESSQRELEARAAGLKAITTEHANDTIQACREACGGAGYMALNRFADLKADTDVFATFEGDNTVLLQLLAKGMLTDYRSDFQELDTRGAILFGARQVTTSVIEHTIGGSIIQRLISGAPGKDGDNALEDRGGQLAVFEDRESHLTETLAMRLRRAGEEGADSFRVFNEAQDHLLESARAHIDRIALEAFVTAIEEAPDGPGRDLLNLVCDLFVFSTVEANRAWFMEHGRLSASQSKGVVARVNELCGELRPHAATLVGGFGIPDHWLTTEMMADLASF</sequence>
<keyword evidence="7" id="KW-0276">Fatty acid metabolism</keyword>
<dbReference type="GO" id="GO:0055088">
    <property type="term" value="P:lipid homeostasis"/>
    <property type="evidence" value="ECO:0007669"/>
    <property type="project" value="TreeGrafter"/>
</dbReference>
<dbReference type="PANTHER" id="PTHR10909">
    <property type="entry name" value="ELECTRON TRANSPORT OXIDOREDUCTASE"/>
    <property type="match status" value="1"/>
</dbReference>
<keyword evidence="6" id="KW-0274">FAD</keyword>
<evidence type="ECO:0000259" key="13">
    <source>
        <dbReference type="Pfam" id="PF02771"/>
    </source>
</evidence>
<dbReference type="InterPro" id="IPR012258">
    <property type="entry name" value="Acyl-CoA_oxidase"/>
</dbReference>
<dbReference type="InterPro" id="IPR036250">
    <property type="entry name" value="AcylCo_DH-like_C"/>
</dbReference>
<dbReference type="Gene3D" id="2.40.110.10">
    <property type="entry name" value="Butyryl-CoA Dehydrogenase, subunit A, domain 2"/>
    <property type="match status" value="1"/>
</dbReference>
<dbReference type="EC" id="1.3.3.6" evidence="4"/>
<dbReference type="GO" id="GO:0005504">
    <property type="term" value="F:fatty acid binding"/>
    <property type="evidence" value="ECO:0007669"/>
    <property type="project" value="TreeGrafter"/>
</dbReference>
<evidence type="ECO:0000256" key="2">
    <source>
        <dbReference type="ARBA" id="ARBA00004275"/>
    </source>
</evidence>
<dbReference type="GO" id="GO:0003997">
    <property type="term" value="F:acyl-CoA oxidase activity"/>
    <property type="evidence" value="ECO:0007669"/>
    <property type="project" value="UniProtKB-EC"/>
</dbReference>
<dbReference type="InterPro" id="IPR006091">
    <property type="entry name" value="Acyl-CoA_Oxase/DH_mid-dom"/>
</dbReference>
<dbReference type="InterPro" id="IPR046373">
    <property type="entry name" value="Acyl-CoA_Oxase/DH_mid-dom_sf"/>
</dbReference>
<evidence type="ECO:0000259" key="11">
    <source>
        <dbReference type="Pfam" id="PF01756"/>
    </source>
</evidence>
<comment type="cofactor">
    <cofactor evidence="1">
        <name>FAD</name>
        <dbReference type="ChEBI" id="CHEBI:57692"/>
    </cofactor>
</comment>
<comment type="subcellular location">
    <subcellularLocation>
        <location evidence="2">Peroxisome</location>
    </subcellularLocation>
</comment>
<dbReference type="EMBL" id="FWXN01000013">
    <property type="protein sequence ID" value="SMC90988.1"/>
    <property type="molecule type" value="Genomic_DNA"/>
</dbReference>
<dbReference type="InterPro" id="IPR002655">
    <property type="entry name" value="Acyl-CoA_oxidase_C"/>
</dbReference>
<organism evidence="15 16">
    <name type="scientific">Janibacter indicus</name>
    <dbReference type="NCBI Taxonomy" id="857417"/>
    <lineage>
        <taxon>Bacteria</taxon>
        <taxon>Bacillati</taxon>
        <taxon>Actinomycetota</taxon>
        <taxon>Actinomycetes</taxon>
        <taxon>Micrococcales</taxon>
        <taxon>Intrasporangiaceae</taxon>
        <taxon>Janibacter</taxon>
    </lineage>
</organism>
<evidence type="ECO:0000256" key="8">
    <source>
        <dbReference type="ARBA" id="ARBA00023002"/>
    </source>
</evidence>
<proteinExistence type="inferred from homology"/>
<comment type="similarity">
    <text evidence="3">Belongs to the acyl-CoA oxidase family.</text>
</comment>
<dbReference type="PIRSF" id="PIRSF000168">
    <property type="entry name" value="Acyl-CoA_oxidase"/>
    <property type="match status" value="1"/>
</dbReference>
<keyword evidence="5" id="KW-0285">Flavoprotein</keyword>
<dbReference type="Gene3D" id="1.10.540.10">
    <property type="entry name" value="Acyl-CoA dehydrogenase/oxidase, N-terminal domain"/>
    <property type="match status" value="1"/>
</dbReference>
<protein>
    <recommendedName>
        <fullName evidence="4">acyl-CoA oxidase</fullName>
        <ecNumber evidence="4">1.3.3.6</ecNumber>
    </recommendedName>
</protein>
<dbReference type="SUPFAM" id="SSF56645">
    <property type="entry name" value="Acyl-CoA dehydrogenase NM domain-like"/>
    <property type="match status" value="1"/>
</dbReference>
<dbReference type="FunFam" id="1.20.140.10:FF:000007">
    <property type="entry name" value="Acyl-coenzyme A oxidase"/>
    <property type="match status" value="1"/>
</dbReference>
<dbReference type="GO" id="GO:0071949">
    <property type="term" value="F:FAD binding"/>
    <property type="evidence" value="ECO:0007669"/>
    <property type="project" value="InterPro"/>
</dbReference>
<dbReference type="InterPro" id="IPR009100">
    <property type="entry name" value="AcylCoA_DH/oxidase_NM_dom_sf"/>
</dbReference>
<evidence type="ECO:0000259" key="12">
    <source>
        <dbReference type="Pfam" id="PF02770"/>
    </source>
</evidence>
<evidence type="ECO:0000256" key="1">
    <source>
        <dbReference type="ARBA" id="ARBA00001974"/>
    </source>
</evidence>
<dbReference type="InterPro" id="IPR013786">
    <property type="entry name" value="AcylCoA_DH/ox_N"/>
</dbReference>
<feature type="domain" description="Acyl-CoA oxidase/dehydrogenase middle" evidence="12">
    <location>
        <begin position="139"/>
        <end position="248"/>
    </location>
</feature>
<evidence type="ECO:0000256" key="7">
    <source>
        <dbReference type="ARBA" id="ARBA00022832"/>
    </source>
</evidence>
<keyword evidence="8" id="KW-0560">Oxidoreductase</keyword>
<evidence type="ECO:0000256" key="4">
    <source>
        <dbReference type="ARBA" id="ARBA00012870"/>
    </source>
</evidence>
<dbReference type="AlphaFoldDB" id="A0A1W2D1T7"/>
<gene>
    <name evidence="15" type="ORF">SAMN06296429_11344</name>
</gene>
<dbReference type="Pfam" id="PF02771">
    <property type="entry name" value="Acyl-CoA_dh_N"/>
    <property type="match status" value="1"/>
</dbReference>
<feature type="domain" description="Acyl-CoA dehydrogenase/oxidase N-terminal" evidence="13">
    <location>
        <begin position="51"/>
        <end position="133"/>
    </location>
</feature>
<dbReference type="PANTHER" id="PTHR10909:SF382">
    <property type="entry name" value="ACYL-COENZYME A OXIDASE"/>
    <property type="match status" value="1"/>
</dbReference>
<keyword evidence="10" id="KW-0576">Peroxisome</keyword>
<dbReference type="GO" id="GO:0033540">
    <property type="term" value="P:fatty acid beta-oxidation using acyl-CoA oxidase"/>
    <property type="evidence" value="ECO:0007669"/>
    <property type="project" value="TreeGrafter"/>
</dbReference>
<dbReference type="FunFam" id="2.40.110.10:FF:000005">
    <property type="entry name" value="Acyl-coenzyme A oxidase"/>
    <property type="match status" value="1"/>
</dbReference>
<evidence type="ECO:0000256" key="3">
    <source>
        <dbReference type="ARBA" id="ARBA00006288"/>
    </source>
</evidence>
<name>A0A1W2D1T7_9MICO</name>
<feature type="domain" description="Acyl-CoA oxidase C-alpha1" evidence="14">
    <location>
        <begin position="284"/>
        <end position="442"/>
    </location>
</feature>
<evidence type="ECO:0000256" key="5">
    <source>
        <dbReference type="ARBA" id="ARBA00022630"/>
    </source>
</evidence>
<dbReference type="Pfam" id="PF02770">
    <property type="entry name" value="Acyl-CoA_dh_M"/>
    <property type="match status" value="1"/>
</dbReference>
<reference evidence="15 16" key="1">
    <citation type="submission" date="2017-04" db="EMBL/GenBank/DDBJ databases">
        <authorList>
            <person name="Afonso C.L."/>
            <person name="Miller P.J."/>
            <person name="Scott M.A."/>
            <person name="Spackman E."/>
            <person name="Goraichik I."/>
            <person name="Dimitrov K.M."/>
            <person name="Suarez D.L."/>
            <person name="Swayne D.E."/>
        </authorList>
    </citation>
    <scope>NUCLEOTIDE SEQUENCE [LARGE SCALE GENOMIC DNA]</scope>
    <source>
        <strain evidence="15 16">CGMCC 1.12511</strain>
    </source>
</reference>
<dbReference type="Pfam" id="PF22924">
    <property type="entry name" value="ACOX_C_alpha1"/>
    <property type="match status" value="1"/>
</dbReference>
<dbReference type="Proteomes" id="UP000192634">
    <property type="component" value="Unassembled WGS sequence"/>
</dbReference>
<accession>A0A1W2D1T7</accession>
<dbReference type="SUPFAM" id="SSF47203">
    <property type="entry name" value="Acyl-CoA dehydrogenase C-terminal domain-like"/>
    <property type="match status" value="2"/>
</dbReference>
<evidence type="ECO:0000256" key="9">
    <source>
        <dbReference type="ARBA" id="ARBA00023098"/>
    </source>
</evidence>
<feature type="domain" description="Acyl-CoA oxidase C-terminal" evidence="11">
    <location>
        <begin position="503"/>
        <end position="636"/>
    </location>
</feature>
<dbReference type="Pfam" id="PF01756">
    <property type="entry name" value="ACOX"/>
    <property type="match status" value="1"/>
</dbReference>
<dbReference type="InterPro" id="IPR055060">
    <property type="entry name" value="ACOX_C_alpha1"/>
</dbReference>